<dbReference type="InterPro" id="IPR043033">
    <property type="entry name" value="PvsD/AcsD-like_thumb_beta"/>
</dbReference>
<dbReference type="Gene3D" id="1.10.510.40">
    <property type="match status" value="1"/>
</dbReference>
<dbReference type="Gene3D" id="2.30.30.1240">
    <property type="entry name" value="AscD, thumb domain, four stranded beta-sheet"/>
    <property type="match status" value="1"/>
</dbReference>
<dbReference type="InterPro" id="IPR022770">
    <property type="entry name" value="IucA/IucC-like_C"/>
</dbReference>
<dbReference type="RefSeq" id="WP_231942802.1">
    <property type="nucleotide sequence ID" value="NZ_OOEF01000027.1"/>
</dbReference>
<evidence type="ECO:0000259" key="3">
    <source>
        <dbReference type="Pfam" id="PF04183"/>
    </source>
</evidence>
<feature type="domain" description="Aerobactin siderophore biosynthesis IucA/IucC-like C-terminal" evidence="4">
    <location>
        <begin position="441"/>
        <end position="603"/>
    </location>
</feature>
<dbReference type="Proteomes" id="UP000255505">
    <property type="component" value="Plasmid II"/>
</dbReference>
<dbReference type="GO" id="GO:0019290">
    <property type="term" value="P:siderophore biosynthetic process"/>
    <property type="evidence" value="ECO:0007669"/>
    <property type="project" value="InterPro"/>
</dbReference>
<dbReference type="Gene3D" id="6.10.250.3370">
    <property type="match status" value="1"/>
</dbReference>
<dbReference type="Gene3D" id="1.10.150.640">
    <property type="entry name" value="AcsD, thumb domain, helical bundle"/>
    <property type="match status" value="1"/>
</dbReference>
<evidence type="ECO:0000259" key="4">
    <source>
        <dbReference type="Pfam" id="PF06276"/>
    </source>
</evidence>
<geneLocation type="plasmid" evidence="6">
    <name>II</name>
</geneLocation>
<name>A0A375I5F1_9BURK</name>
<dbReference type="Proteomes" id="UP000255505">
    <property type="component" value="Unassembled WGS sequence"/>
</dbReference>
<dbReference type="InterPro" id="IPR037455">
    <property type="entry name" value="LucA/IucC-like"/>
</dbReference>
<evidence type="ECO:0000313" key="6">
    <source>
        <dbReference type="EMBL" id="SPK74795.1"/>
    </source>
</evidence>
<dbReference type="PANTHER" id="PTHR34384">
    <property type="entry name" value="L-2,3-DIAMINOPROPANOATE--CITRATE LIGASE"/>
    <property type="match status" value="1"/>
</dbReference>
<keyword evidence="6" id="KW-0614">Plasmid</keyword>
<dbReference type="GO" id="GO:0016881">
    <property type="term" value="F:acid-amino acid ligase activity"/>
    <property type="evidence" value="ECO:0007669"/>
    <property type="project" value="UniProtKB-ARBA"/>
</dbReference>
<proteinExistence type="inferred from homology"/>
<dbReference type="EMBL" id="LT991977">
    <property type="protein sequence ID" value="SPK74795.1"/>
    <property type="molecule type" value="Genomic_DNA"/>
</dbReference>
<evidence type="ECO:0000313" key="5">
    <source>
        <dbReference type="EMBL" id="SPK69994.1"/>
    </source>
</evidence>
<reference evidence="5 7" key="1">
    <citation type="submission" date="2018-01" db="EMBL/GenBank/DDBJ databases">
        <authorList>
            <person name="Gaut B.S."/>
            <person name="Morton B.R."/>
            <person name="Clegg M.T."/>
            <person name="Duvall M.R."/>
        </authorList>
    </citation>
    <scope>NUCLEOTIDE SEQUENCE [LARGE SCALE GENOMIC DNA]</scope>
    <source>
        <strain evidence="5">Cupriavidus taiwanensis LMG 19425</strain>
        <plasmid evidence="7">Plasmid ii</plasmid>
    </source>
</reference>
<dbReference type="Pfam" id="PF04183">
    <property type="entry name" value="IucA_IucC"/>
    <property type="match status" value="1"/>
</dbReference>
<sequence length="624" mass="69386">MQTQSKMEPAGMRRRPLAEPAEPAEPAGLAAVAAARRCQETLLNCYCREVAAPAGQLRVGPPAGHNDWPATIAMTLQREPAQVLEVQLPHSHDRLLAVVGGAWLTGNYRYLSPVLHKAENKPWALLDWEALAALLLREMAQQHELPPNTELMEQIRNSVAVSTEVLSVPVSATIPADPVDAYIDSEQSLTFGHPFHPTPKSRQGFSDEDLLRYSPELRTRFALAWFAVPRADIAQQSLLDASCDQLIAANAPAVAADRVAVPVHPWQAGYLREHPLVRAALASGRIQDLGSQGADFFPTSSIRTLYQPGNPYFYKLSLNIRITNCVRKNAWYELESAMHVNRVLRPLLPELARAFPGLALMEEPAFLSVDLGHADLEQNRQVIEGFGLILRQSVDTLRTPGCVPLLAGSLFGNHYYGDARMQRLLTALAAQARTTVNAMTERWFSAYVEQLIYPVFHLFFAHGVIFEPHLQNVVLGLRQDMPAQLFLRDFEGVKLTPARHPASSMAGISERARSSLWYDEEQGWNRVAYCLFVNNLCEVIAQLGAGRQALNARLWSVVRHHLHTYQHRHGNAASAQRINGLLAGRPFPAKTNFSNRFFQRADRASTYVPVANPIPFAGMEAAWQ</sequence>
<feature type="region of interest" description="Disordered" evidence="2">
    <location>
        <begin position="1"/>
        <end position="24"/>
    </location>
</feature>
<gene>
    <name evidence="5" type="primary">iucA</name>
    <name evidence="6" type="ORF">CT19425_MP30022</name>
    <name evidence="5" type="ORF">CT19425_U330021</name>
</gene>
<feature type="domain" description="Aerobactin siderophore biosynthesis IucA/IucC N-terminal" evidence="3">
    <location>
        <begin position="182"/>
        <end position="411"/>
    </location>
</feature>
<evidence type="ECO:0000256" key="1">
    <source>
        <dbReference type="ARBA" id="ARBA00007832"/>
    </source>
</evidence>
<dbReference type="Pfam" id="PF06276">
    <property type="entry name" value="FhuF"/>
    <property type="match status" value="1"/>
</dbReference>
<evidence type="ECO:0000313" key="7">
    <source>
        <dbReference type="Proteomes" id="UP000255505"/>
    </source>
</evidence>
<comment type="similarity">
    <text evidence="1">Belongs to the IucA/IucC family.</text>
</comment>
<dbReference type="AlphaFoldDB" id="A0A375I5F1"/>
<evidence type="ECO:0000256" key="2">
    <source>
        <dbReference type="SAM" id="MobiDB-lite"/>
    </source>
</evidence>
<dbReference type="InterPro" id="IPR007310">
    <property type="entry name" value="Aerobactin_biosyn_IucA/IucC_N"/>
</dbReference>
<organism evidence="5 7">
    <name type="scientific">Cupriavidus taiwanensis</name>
    <dbReference type="NCBI Taxonomy" id="164546"/>
    <lineage>
        <taxon>Bacteria</taxon>
        <taxon>Pseudomonadati</taxon>
        <taxon>Pseudomonadota</taxon>
        <taxon>Betaproteobacteria</taxon>
        <taxon>Burkholderiales</taxon>
        <taxon>Burkholderiaceae</taxon>
        <taxon>Cupriavidus</taxon>
    </lineage>
</organism>
<dbReference type="InterPro" id="IPR043032">
    <property type="entry name" value="PvsD/AcsD-like_thumb_helix"/>
</dbReference>
<dbReference type="PANTHER" id="PTHR34384:SF5">
    <property type="entry name" value="L-2,3-DIAMINOPROPANOATE--CITRATE LIGASE"/>
    <property type="match status" value="1"/>
</dbReference>
<dbReference type="EMBL" id="OOEF01000027">
    <property type="protein sequence ID" value="SPK69994.1"/>
    <property type="molecule type" value="Genomic_DNA"/>
</dbReference>
<protein>
    <submittedName>
        <fullName evidence="5">Putative iron transport protein</fullName>
    </submittedName>
</protein>
<accession>A0A375I5F1</accession>